<dbReference type="AlphaFoldDB" id="K0SU97"/>
<feature type="compositionally biased region" description="Polar residues" evidence="1">
    <location>
        <begin position="133"/>
        <end position="157"/>
    </location>
</feature>
<proteinExistence type="predicted"/>
<gene>
    <name evidence="2" type="ORF">THAOC_14690</name>
</gene>
<protein>
    <submittedName>
        <fullName evidence="2">Uncharacterized protein</fullName>
    </submittedName>
</protein>
<accession>K0SU97</accession>
<feature type="compositionally biased region" description="Basic and acidic residues" evidence="1">
    <location>
        <begin position="51"/>
        <end position="61"/>
    </location>
</feature>
<organism evidence="2 3">
    <name type="scientific">Thalassiosira oceanica</name>
    <name type="common">Marine diatom</name>
    <dbReference type="NCBI Taxonomy" id="159749"/>
    <lineage>
        <taxon>Eukaryota</taxon>
        <taxon>Sar</taxon>
        <taxon>Stramenopiles</taxon>
        <taxon>Ochrophyta</taxon>
        <taxon>Bacillariophyta</taxon>
        <taxon>Coscinodiscophyceae</taxon>
        <taxon>Thalassiosirophycidae</taxon>
        <taxon>Thalassiosirales</taxon>
        <taxon>Thalassiosiraceae</taxon>
        <taxon>Thalassiosira</taxon>
    </lineage>
</organism>
<dbReference type="EMBL" id="AGNL01017127">
    <property type="protein sequence ID" value="EJK64566.1"/>
    <property type="molecule type" value="Genomic_DNA"/>
</dbReference>
<evidence type="ECO:0000313" key="3">
    <source>
        <dbReference type="Proteomes" id="UP000266841"/>
    </source>
</evidence>
<keyword evidence="3" id="KW-1185">Reference proteome</keyword>
<name>K0SU97_THAOC</name>
<evidence type="ECO:0000256" key="1">
    <source>
        <dbReference type="SAM" id="MobiDB-lite"/>
    </source>
</evidence>
<feature type="compositionally biased region" description="Polar residues" evidence="1">
    <location>
        <begin position="108"/>
        <end position="122"/>
    </location>
</feature>
<sequence length="301" mass="31580">MVPPSQQLGFLSVHRHWVQISSPPVPRRPKSSVSSPRHPVESSAVMASAPDGREPDRDRPAPPDVPAVSGRAYAADGGGNPPPPRATGTSILGGGLTGLAQRGPQFVQGMSPSVPRNNNVVTTGRMGTPASAVATTNANGTPQASSNVSNRSRQGAPSSHRSAASNNLNAHLAVASAGDPPAPTLWPCPKNCGNGPWPMTRKRCSCQAWRPGARMWAIEMNEIRAFASPKDHDSSSCIPNHRYPPRTPAHPVEITSIETPGSASHEGVRAPKEKRVGVGLTYARIGSTPFAVRRHVASGPH</sequence>
<comment type="caution">
    <text evidence="2">The sequence shown here is derived from an EMBL/GenBank/DDBJ whole genome shotgun (WGS) entry which is preliminary data.</text>
</comment>
<dbReference type="Proteomes" id="UP000266841">
    <property type="component" value="Unassembled WGS sequence"/>
</dbReference>
<feature type="region of interest" description="Disordered" evidence="1">
    <location>
        <begin position="21"/>
        <end position="164"/>
    </location>
</feature>
<evidence type="ECO:0000313" key="2">
    <source>
        <dbReference type="EMBL" id="EJK64566.1"/>
    </source>
</evidence>
<reference evidence="2 3" key="1">
    <citation type="journal article" date="2012" name="Genome Biol.">
        <title>Genome and low-iron response of an oceanic diatom adapted to chronic iron limitation.</title>
        <authorList>
            <person name="Lommer M."/>
            <person name="Specht M."/>
            <person name="Roy A.S."/>
            <person name="Kraemer L."/>
            <person name="Andreson R."/>
            <person name="Gutowska M.A."/>
            <person name="Wolf J."/>
            <person name="Bergner S.V."/>
            <person name="Schilhabel M.B."/>
            <person name="Klostermeier U.C."/>
            <person name="Beiko R.G."/>
            <person name="Rosenstiel P."/>
            <person name="Hippler M."/>
            <person name="Laroche J."/>
        </authorList>
    </citation>
    <scope>NUCLEOTIDE SEQUENCE [LARGE SCALE GENOMIC DNA]</scope>
    <source>
        <strain evidence="2 3">CCMP1005</strain>
    </source>
</reference>